<dbReference type="Proteomes" id="UP001143910">
    <property type="component" value="Unassembled WGS sequence"/>
</dbReference>
<protein>
    <submittedName>
        <fullName evidence="1">Uncharacterized protein</fullName>
    </submittedName>
</protein>
<evidence type="ECO:0000313" key="1">
    <source>
        <dbReference type="EMBL" id="KAJ2971401.1"/>
    </source>
</evidence>
<accession>A0ACC1MXS5</accession>
<sequence length="161" mass="18388">MDMQNGGRGHAQSELRFSRGGKEKEEEGGGGVGVGVKEEREREREREREEKEKEKEENEKKEKEEKKKEKEKKKKSKNADFESPRPSTELKPDEIDELLSSPADKPADVFSFWGAKKSKKGRPQLDRNTRPLFTPDYPNKLIPVGHEITSADSSYSSGRCH</sequence>
<gene>
    <name evidence="1" type="ORF">NQ176_g7705</name>
</gene>
<comment type="caution">
    <text evidence="1">The sequence shown here is derived from an EMBL/GenBank/DDBJ whole genome shotgun (WGS) entry which is preliminary data.</text>
</comment>
<organism evidence="1 2">
    <name type="scientific">Zarea fungicola</name>
    <dbReference type="NCBI Taxonomy" id="93591"/>
    <lineage>
        <taxon>Eukaryota</taxon>
        <taxon>Fungi</taxon>
        <taxon>Dikarya</taxon>
        <taxon>Ascomycota</taxon>
        <taxon>Pezizomycotina</taxon>
        <taxon>Sordariomycetes</taxon>
        <taxon>Hypocreomycetidae</taxon>
        <taxon>Hypocreales</taxon>
        <taxon>Cordycipitaceae</taxon>
        <taxon>Zarea</taxon>
    </lineage>
</organism>
<proteinExistence type="predicted"/>
<reference evidence="1" key="1">
    <citation type="submission" date="2022-08" db="EMBL/GenBank/DDBJ databases">
        <title>Genome Sequence of Lecanicillium fungicola.</title>
        <authorList>
            <person name="Buettner E."/>
        </authorList>
    </citation>
    <scope>NUCLEOTIDE SEQUENCE</scope>
    <source>
        <strain evidence="1">Babe33</strain>
    </source>
</reference>
<keyword evidence="2" id="KW-1185">Reference proteome</keyword>
<evidence type="ECO:0000313" key="2">
    <source>
        <dbReference type="Proteomes" id="UP001143910"/>
    </source>
</evidence>
<name>A0ACC1MXS5_9HYPO</name>
<dbReference type="EMBL" id="JANJQO010001349">
    <property type="protein sequence ID" value="KAJ2971401.1"/>
    <property type="molecule type" value="Genomic_DNA"/>
</dbReference>